<dbReference type="Pfam" id="PF00512">
    <property type="entry name" value="HisKA"/>
    <property type="match status" value="1"/>
</dbReference>
<evidence type="ECO:0000256" key="6">
    <source>
        <dbReference type="ARBA" id="ARBA00022692"/>
    </source>
</evidence>
<dbReference type="SMART" id="SM00388">
    <property type="entry name" value="HisKA"/>
    <property type="match status" value="1"/>
</dbReference>
<dbReference type="PRINTS" id="PR00344">
    <property type="entry name" value="BCTRLSENSOR"/>
</dbReference>
<dbReference type="InterPro" id="IPR005467">
    <property type="entry name" value="His_kinase_dom"/>
</dbReference>
<evidence type="ECO:0000256" key="1">
    <source>
        <dbReference type="ARBA" id="ARBA00000085"/>
    </source>
</evidence>
<evidence type="ECO:0000256" key="5">
    <source>
        <dbReference type="ARBA" id="ARBA00022679"/>
    </source>
</evidence>
<dbReference type="SUPFAM" id="SSF158472">
    <property type="entry name" value="HAMP domain-like"/>
    <property type="match status" value="1"/>
</dbReference>
<keyword evidence="10" id="KW-0472">Membrane</keyword>
<evidence type="ECO:0000256" key="4">
    <source>
        <dbReference type="ARBA" id="ARBA00022553"/>
    </source>
</evidence>
<dbReference type="EC" id="2.7.13.3" evidence="3"/>
<comment type="subcellular location">
    <subcellularLocation>
        <location evidence="2">Membrane</location>
    </subcellularLocation>
</comment>
<evidence type="ECO:0000256" key="8">
    <source>
        <dbReference type="ARBA" id="ARBA00022989"/>
    </source>
</evidence>
<evidence type="ECO:0000259" key="13">
    <source>
        <dbReference type="PROSITE" id="PS50885"/>
    </source>
</evidence>
<evidence type="ECO:0000256" key="2">
    <source>
        <dbReference type="ARBA" id="ARBA00004370"/>
    </source>
</evidence>
<accession>A0A9D1N2V9</accession>
<reference evidence="14" key="2">
    <citation type="journal article" date="2021" name="PeerJ">
        <title>Extensive microbial diversity within the chicken gut microbiome revealed by metagenomics and culture.</title>
        <authorList>
            <person name="Gilroy R."/>
            <person name="Ravi A."/>
            <person name="Getino M."/>
            <person name="Pursley I."/>
            <person name="Horton D.L."/>
            <person name="Alikhan N.F."/>
            <person name="Baker D."/>
            <person name="Gharbi K."/>
            <person name="Hall N."/>
            <person name="Watson M."/>
            <person name="Adriaenssens E.M."/>
            <person name="Foster-Nyarko E."/>
            <person name="Jarju S."/>
            <person name="Secka A."/>
            <person name="Antonio M."/>
            <person name="Oren A."/>
            <person name="Chaudhuri R.R."/>
            <person name="La Ragione R."/>
            <person name="Hildebrand F."/>
            <person name="Pallen M.J."/>
        </authorList>
    </citation>
    <scope>NUCLEOTIDE SEQUENCE</scope>
    <source>
        <strain evidence="14">ChiGjej2B2-16831</strain>
    </source>
</reference>
<evidence type="ECO:0000256" key="10">
    <source>
        <dbReference type="ARBA" id="ARBA00023136"/>
    </source>
</evidence>
<comment type="caution">
    <text evidence="14">The sequence shown here is derived from an EMBL/GenBank/DDBJ whole genome shotgun (WGS) entry which is preliminary data.</text>
</comment>
<dbReference type="PROSITE" id="PS50109">
    <property type="entry name" value="HIS_KIN"/>
    <property type="match status" value="1"/>
</dbReference>
<dbReference type="EMBL" id="DVNZ01000089">
    <property type="protein sequence ID" value="HIU94065.1"/>
    <property type="molecule type" value="Genomic_DNA"/>
</dbReference>
<name>A0A9D1N2V9_9FIRM</name>
<dbReference type="GO" id="GO:0000155">
    <property type="term" value="F:phosphorelay sensor kinase activity"/>
    <property type="evidence" value="ECO:0007669"/>
    <property type="project" value="InterPro"/>
</dbReference>
<evidence type="ECO:0000313" key="15">
    <source>
        <dbReference type="Proteomes" id="UP000824128"/>
    </source>
</evidence>
<evidence type="ECO:0000256" key="3">
    <source>
        <dbReference type="ARBA" id="ARBA00012438"/>
    </source>
</evidence>
<dbReference type="CDD" id="cd06225">
    <property type="entry name" value="HAMP"/>
    <property type="match status" value="1"/>
</dbReference>
<dbReference type="PANTHER" id="PTHR45436">
    <property type="entry name" value="SENSOR HISTIDINE KINASE YKOH"/>
    <property type="match status" value="1"/>
</dbReference>
<gene>
    <name evidence="14" type="ORF">IAD24_02785</name>
</gene>
<sequence>MKLRTRLSLCAVLLVMAAVAACCALVLRFAWADASAAALEEARADMERFCTAMRAACREETGESPLVRRSRVLYAFRSTPGSQEYTLLLGTEYLSNNAGFAPEPLLERGHALTPDGAERYRAVRVGGARYLLLRRSLELGAQEYSLCLVRDVSGLSARIAALATRCAAAGAAVFLIAGLLLWRIVSRALRPVEQLRAGASALARGEYGRRIALRGRDELAGLAADFNAMADAIETNVAALRERAERQQAFIGDLAHEMKTPVTSILLNAELLGRPVAPAAAEAALARIADQGRWLERLSQKLTALVLLGQDIERREGSVAELFEAVRAATEDALRARGMALALCCAMDTLPMDFDLLRAALVNLVENAQRASRDGQTITLAAHDGVIEVIDRGRGIPAGELARVTEPFYTVDRSRSRRFGGSGLGLALVKRIAEAHGAELSLESAVGAGTTARLTFSRAKDDKTITVSKPH</sequence>
<keyword evidence="8" id="KW-1133">Transmembrane helix</keyword>
<comment type="catalytic activity">
    <reaction evidence="1">
        <text>ATP + protein L-histidine = ADP + protein N-phospho-L-histidine.</text>
        <dbReference type="EC" id="2.7.13.3"/>
    </reaction>
</comment>
<dbReference type="InterPro" id="IPR003660">
    <property type="entry name" value="HAMP_dom"/>
</dbReference>
<dbReference type="Gene3D" id="3.30.565.10">
    <property type="entry name" value="Histidine kinase-like ATPase, C-terminal domain"/>
    <property type="match status" value="1"/>
</dbReference>
<dbReference type="SUPFAM" id="SSF47384">
    <property type="entry name" value="Homodimeric domain of signal transducing histidine kinase"/>
    <property type="match status" value="1"/>
</dbReference>
<reference evidence="14" key="1">
    <citation type="submission" date="2020-10" db="EMBL/GenBank/DDBJ databases">
        <authorList>
            <person name="Gilroy R."/>
        </authorList>
    </citation>
    <scope>NUCLEOTIDE SEQUENCE</scope>
    <source>
        <strain evidence="14">ChiGjej2B2-16831</strain>
    </source>
</reference>
<dbReference type="InterPro" id="IPR036097">
    <property type="entry name" value="HisK_dim/P_sf"/>
</dbReference>
<evidence type="ECO:0000256" key="7">
    <source>
        <dbReference type="ARBA" id="ARBA00022777"/>
    </source>
</evidence>
<organism evidence="14 15">
    <name type="scientific">Candidatus Aphodomorpha intestinavium</name>
    <dbReference type="NCBI Taxonomy" id="2840672"/>
    <lineage>
        <taxon>Bacteria</taxon>
        <taxon>Bacillati</taxon>
        <taxon>Bacillota</taxon>
        <taxon>Clostridia</taxon>
        <taxon>Eubacteriales</taxon>
        <taxon>Candidatus Aphodomorpha</taxon>
    </lineage>
</organism>
<keyword evidence="6" id="KW-0812">Transmembrane</keyword>
<keyword evidence="9" id="KW-0902">Two-component regulatory system</keyword>
<dbReference type="PROSITE" id="PS50885">
    <property type="entry name" value="HAMP"/>
    <property type="match status" value="1"/>
</dbReference>
<dbReference type="CDD" id="cd00082">
    <property type="entry name" value="HisKA"/>
    <property type="match status" value="1"/>
</dbReference>
<feature type="domain" description="Histidine kinase" evidence="12">
    <location>
        <begin position="253"/>
        <end position="460"/>
    </location>
</feature>
<keyword evidence="7 14" id="KW-0418">Kinase</keyword>
<dbReference type="Proteomes" id="UP000824128">
    <property type="component" value="Unassembled WGS sequence"/>
</dbReference>
<dbReference type="InterPro" id="IPR004358">
    <property type="entry name" value="Sig_transdc_His_kin-like_C"/>
</dbReference>
<keyword evidence="4" id="KW-0597">Phosphoprotein</keyword>
<dbReference type="AlphaFoldDB" id="A0A9D1N2V9"/>
<dbReference type="SMART" id="SM00387">
    <property type="entry name" value="HATPase_c"/>
    <property type="match status" value="1"/>
</dbReference>
<dbReference type="InterPro" id="IPR036890">
    <property type="entry name" value="HATPase_C_sf"/>
</dbReference>
<feature type="chain" id="PRO_5038359407" description="histidine kinase" evidence="11">
    <location>
        <begin position="33"/>
        <end position="471"/>
    </location>
</feature>
<evidence type="ECO:0000259" key="12">
    <source>
        <dbReference type="PROSITE" id="PS50109"/>
    </source>
</evidence>
<keyword evidence="11" id="KW-0732">Signal</keyword>
<dbReference type="CDD" id="cd00075">
    <property type="entry name" value="HATPase"/>
    <property type="match status" value="1"/>
</dbReference>
<dbReference type="Pfam" id="PF00672">
    <property type="entry name" value="HAMP"/>
    <property type="match status" value="1"/>
</dbReference>
<proteinExistence type="predicted"/>
<dbReference type="SUPFAM" id="SSF55874">
    <property type="entry name" value="ATPase domain of HSP90 chaperone/DNA topoisomerase II/histidine kinase"/>
    <property type="match status" value="1"/>
</dbReference>
<keyword evidence="5" id="KW-0808">Transferase</keyword>
<evidence type="ECO:0000256" key="11">
    <source>
        <dbReference type="SAM" id="SignalP"/>
    </source>
</evidence>
<feature type="domain" description="HAMP" evidence="13">
    <location>
        <begin position="186"/>
        <end position="238"/>
    </location>
</feature>
<protein>
    <recommendedName>
        <fullName evidence="3">histidine kinase</fullName>
        <ecNumber evidence="3">2.7.13.3</ecNumber>
    </recommendedName>
</protein>
<feature type="signal peptide" evidence="11">
    <location>
        <begin position="1"/>
        <end position="32"/>
    </location>
</feature>
<dbReference type="Gene3D" id="6.10.340.10">
    <property type="match status" value="1"/>
</dbReference>
<dbReference type="SMART" id="SM00304">
    <property type="entry name" value="HAMP"/>
    <property type="match status" value="1"/>
</dbReference>
<dbReference type="PANTHER" id="PTHR45436:SF5">
    <property type="entry name" value="SENSOR HISTIDINE KINASE TRCS"/>
    <property type="match status" value="1"/>
</dbReference>
<dbReference type="PROSITE" id="PS51257">
    <property type="entry name" value="PROKAR_LIPOPROTEIN"/>
    <property type="match status" value="1"/>
</dbReference>
<evidence type="ECO:0000313" key="14">
    <source>
        <dbReference type="EMBL" id="HIU94065.1"/>
    </source>
</evidence>
<dbReference type="InterPro" id="IPR003594">
    <property type="entry name" value="HATPase_dom"/>
</dbReference>
<dbReference type="InterPro" id="IPR003661">
    <property type="entry name" value="HisK_dim/P_dom"/>
</dbReference>
<dbReference type="InterPro" id="IPR050428">
    <property type="entry name" value="TCS_sensor_his_kinase"/>
</dbReference>
<dbReference type="Gene3D" id="1.10.287.130">
    <property type="match status" value="1"/>
</dbReference>
<dbReference type="GO" id="GO:0016020">
    <property type="term" value="C:membrane"/>
    <property type="evidence" value="ECO:0007669"/>
    <property type="project" value="UniProtKB-SubCell"/>
</dbReference>
<dbReference type="Pfam" id="PF02518">
    <property type="entry name" value="HATPase_c"/>
    <property type="match status" value="1"/>
</dbReference>
<evidence type="ECO:0000256" key="9">
    <source>
        <dbReference type="ARBA" id="ARBA00023012"/>
    </source>
</evidence>